<keyword evidence="2" id="KW-1185">Reference proteome</keyword>
<evidence type="ECO:0008006" key="3">
    <source>
        <dbReference type="Google" id="ProtNLM"/>
    </source>
</evidence>
<proteinExistence type="predicted"/>
<accession>A0A165G646</accession>
<dbReference type="InterPro" id="IPR046341">
    <property type="entry name" value="SET_dom_sf"/>
</dbReference>
<sequence length="249" mass="27884">MSIYADQVSALLARADEREFSPGQLQVADLLARAMLYPTEDVSRADAPGMSVVRSWPTRYTAGLKVIFRAATKDMALDELPEYVHNFAHERFVNPCFVPFLDAIEVLLLRYAVIEHHNSGMYIAPVDQHDHEHGYALHTTRARAEGEYLPIVSAQIPWEPSSGQRWRGWAGGDLPRFLLGPLRFAPFTCCPPRACCRPNSSIVYQRVDRPFAACLTVLRDIAPGERIVVEWSDVFLLSSSSPLACSIEP</sequence>
<name>A0A165G646_EXIGL</name>
<organism evidence="1 2">
    <name type="scientific">Exidia glandulosa HHB12029</name>
    <dbReference type="NCBI Taxonomy" id="1314781"/>
    <lineage>
        <taxon>Eukaryota</taxon>
        <taxon>Fungi</taxon>
        <taxon>Dikarya</taxon>
        <taxon>Basidiomycota</taxon>
        <taxon>Agaricomycotina</taxon>
        <taxon>Agaricomycetes</taxon>
        <taxon>Auriculariales</taxon>
        <taxon>Exidiaceae</taxon>
        <taxon>Exidia</taxon>
    </lineage>
</organism>
<reference evidence="1 2" key="1">
    <citation type="journal article" date="2016" name="Mol. Biol. Evol.">
        <title>Comparative Genomics of Early-Diverging Mushroom-Forming Fungi Provides Insights into the Origins of Lignocellulose Decay Capabilities.</title>
        <authorList>
            <person name="Nagy L.G."/>
            <person name="Riley R."/>
            <person name="Tritt A."/>
            <person name="Adam C."/>
            <person name="Daum C."/>
            <person name="Floudas D."/>
            <person name="Sun H."/>
            <person name="Yadav J.S."/>
            <person name="Pangilinan J."/>
            <person name="Larsson K.H."/>
            <person name="Matsuura K."/>
            <person name="Barry K."/>
            <person name="Labutti K."/>
            <person name="Kuo R."/>
            <person name="Ohm R.A."/>
            <person name="Bhattacharya S.S."/>
            <person name="Shirouzu T."/>
            <person name="Yoshinaga Y."/>
            <person name="Martin F.M."/>
            <person name="Grigoriev I.V."/>
            <person name="Hibbett D.S."/>
        </authorList>
    </citation>
    <scope>NUCLEOTIDE SEQUENCE [LARGE SCALE GENOMIC DNA]</scope>
    <source>
        <strain evidence="1 2">HHB12029</strain>
    </source>
</reference>
<dbReference type="AlphaFoldDB" id="A0A165G646"/>
<dbReference type="EMBL" id="KV426057">
    <property type="protein sequence ID" value="KZV90037.1"/>
    <property type="molecule type" value="Genomic_DNA"/>
</dbReference>
<evidence type="ECO:0000313" key="2">
    <source>
        <dbReference type="Proteomes" id="UP000077266"/>
    </source>
</evidence>
<dbReference type="SUPFAM" id="SSF82199">
    <property type="entry name" value="SET domain"/>
    <property type="match status" value="1"/>
</dbReference>
<evidence type="ECO:0000313" key="1">
    <source>
        <dbReference type="EMBL" id="KZV90037.1"/>
    </source>
</evidence>
<protein>
    <recommendedName>
        <fullName evidence="3">SET domain-containing protein</fullName>
    </recommendedName>
</protein>
<dbReference type="Proteomes" id="UP000077266">
    <property type="component" value="Unassembled WGS sequence"/>
</dbReference>
<gene>
    <name evidence="1" type="ORF">EXIGLDRAFT_771165</name>
</gene>
<dbReference type="InParanoid" id="A0A165G646"/>